<name>A0A5R9AMJ2_9MICC</name>
<evidence type="ECO:0008006" key="4">
    <source>
        <dbReference type="Google" id="ProtNLM"/>
    </source>
</evidence>
<dbReference type="OrthoDB" id="3818356at2"/>
<comment type="caution">
    <text evidence="2">The sequence shown here is derived from an EMBL/GenBank/DDBJ whole genome shotgun (WGS) entry which is preliminary data.</text>
</comment>
<accession>A0A5R9AMJ2</accession>
<sequence length="347" mass="37207">MNDYAQHAEPQNAESSGTSYGPVIGWAVALVLAAVAAVVVVWQVNEQLYSPETTAESYWEALRAGDGSQALGHFHSVPEFTQEEEVDHLLLSDEPLQHSIELIDSAALAGTEAGAELDFVVDEETYTTSLPLARTGSSWGFFDTWELAPSGITWFEVEVPGAPQGGIGQVQVNGEPVNLEGEAARLAAFVPTVAQLSIDSQWLSGSATHVVTAAEDGESSAERVTLELEASDEAASVLREELTSYFENCDQQVLMPSGCPVGISTSNRVDPDTISWSFPDPEEFSLTFDAESWQVTHEELVAQISFDAVHHHTGEQVNETAEVPFELDIEVGASGEDLVVSINGATP</sequence>
<proteinExistence type="predicted"/>
<dbReference type="RefSeq" id="WP_138169557.1">
    <property type="nucleotide sequence ID" value="NZ_VAWA01000003.1"/>
</dbReference>
<gene>
    <name evidence="2" type="ORF">FEF27_04075</name>
</gene>
<keyword evidence="1" id="KW-0472">Membrane</keyword>
<evidence type="ECO:0000313" key="2">
    <source>
        <dbReference type="EMBL" id="TLP79037.1"/>
    </source>
</evidence>
<keyword evidence="1" id="KW-1133">Transmembrane helix</keyword>
<evidence type="ECO:0000256" key="1">
    <source>
        <dbReference type="SAM" id="Phobius"/>
    </source>
</evidence>
<reference evidence="2 3" key="1">
    <citation type="submission" date="2019-05" db="EMBL/GenBank/DDBJ databases">
        <title>Nesterenkonia sp. GY239, isolated from the Southern Atlantic Ocean.</title>
        <authorList>
            <person name="Zhang G."/>
        </authorList>
    </citation>
    <scope>NUCLEOTIDE SEQUENCE [LARGE SCALE GENOMIC DNA]</scope>
    <source>
        <strain evidence="2 3">GY239</strain>
    </source>
</reference>
<dbReference type="Proteomes" id="UP000306544">
    <property type="component" value="Unassembled WGS sequence"/>
</dbReference>
<keyword evidence="1" id="KW-0812">Transmembrane</keyword>
<organism evidence="2 3">
    <name type="scientific">Nesterenkonia sphaerica</name>
    <dbReference type="NCBI Taxonomy" id="1804988"/>
    <lineage>
        <taxon>Bacteria</taxon>
        <taxon>Bacillati</taxon>
        <taxon>Actinomycetota</taxon>
        <taxon>Actinomycetes</taxon>
        <taxon>Micrococcales</taxon>
        <taxon>Micrococcaceae</taxon>
        <taxon>Nesterenkonia</taxon>
    </lineage>
</organism>
<dbReference type="EMBL" id="VAWA01000003">
    <property type="protein sequence ID" value="TLP79037.1"/>
    <property type="molecule type" value="Genomic_DNA"/>
</dbReference>
<dbReference type="AlphaFoldDB" id="A0A5R9AMJ2"/>
<protein>
    <recommendedName>
        <fullName evidence="4">DUF4878 domain-containing protein</fullName>
    </recommendedName>
</protein>
<evidence type="ECO:0000313" key="3">
    <source>
        <dbReference type="Proteomes" id="UP000306544"/>
    </source>
</evidence>
<keyword evidence="3" id="KW-1185">Reference proteome</keyword>
<feature type="transmembrane region" description="Helical" evidence="1">
    <location>
        <begin position="23"/>
        <end position="42"/>
    </location>
</feature>